<comment type="caution">
    <text evidence="1">The sequence shown here is derived from an EMBL/GenBank/DDBJ whole genome shotgun (WGS) entry which is preliminary data.</text>
</comment>
<sequence>MLGVFIAALTIYTLYTSEALASGRWNEQPGKLTLLVDTPVYDEQSTDSKPAGVISAFQSLQVIETGGSERDTTNPSDEFWYLVKTWYGDKWLRSGPAVIKVKYYPVHLEVTFMGMEGLYDFPADDESNVGQLSPQTVTTLGQLFICNEGVTEGTQSESDHCRSWYRILTYLGEKWIAPTKAIEHYENQYSAAALTPSAAFYQEKFRSSRELEPLFSRFSIEPVSMHTENNVAKLEVRRLYQHREKLNDEEVEALKNAVFQSLGGYFPLSITTFTLSDKADLVGKIISIDNTGKRALVVNYNKWSGKEHPTPEAYWIRLPDDSNIHRYGQELQLSMEDLRIGQTVEVWKAKFTLLSYPGQTIAYEIAIVEDAKPGEEGIPLSIILDLDLTRIDKIELKLKEGKPIMIQDPQIIQAIFKRMQHIRLQAADQYPVEYDTYTMSLYQADRKAIYSGNLVFQQLPYRPTSLTIDLDEFIKKLK</sequence>
<accession>A0ABT2UFU3</accession>
<protein>
    <submittedName>
        <fullName evidence="1">YobA family protein</fullName>
    </submittedName>
</protein>
<reference evidence="1 2" key="1">
    <citation type="submission" date="2022-09" db="EMBL/GenBank/DDBJ databases">
        <authorList>
            <person name="Han X.L."/>
            <person name="Wang Q."/>
            <person name="Lu T."/>
        </authorList>
    </citation>
    <scope>NUCLEOTIDE SEQUENCE [LARGE SCALE GENOMIC DNA]</scope>
    <source>
        <strain evidence="1 2">WQ 127069</strain>
    </source>
</reference>
<dbReference type="Proteomes" id="UP001652445">
    <property type="component" value="Unassembled WGS sequence"/>
</dbReference>
<proteinExistence type="predicted"/>
<dbReference type="EMBL" id="JAOQIO010000053">
    <property type="protein sequence ID" value="MCU6793508.1"/>
    <property type="molecule type" value="Genomic_DNA"/>
</dbReference>
<name>A0ABT2UFU3_9BACL</name>
<evidence type="ECO:0000313" key="2">
    <source>
        <dbReference type="Proteomes" id="UP001652445"/>
    </source>
</evidence>
<evidence type="ECO:0000313" key="1">
    <source>
        <dbReference type="EMBL" id="MCU6793508.1"/>
    </source>
</evidence>
<keyword evidence="2" id="KW-1185">Reference proteome</keyword>
<organism evidence="1 2">
    <name type="scientific">Paenibacillus baimaensis</name>
    <dbReference type="NCBI Taxonomy" id="2982185"/>
    <lineage>
        <taxon>Bacteria</taxon>
        <taxon>Bacillati</taxon>
        <taxon>Bacillota</taxon>
        <taxon>Bacilli</taxon>
        <taxon>Bacillales</taxon>
        <taxon>Paenibacillaceae</taxon>
        <taxon>Paenibacillus</taxon>
    </lineage>
</organism>
<gene>
    <name evidence="1" type="ORF">OB236_15490</name>
</gene>